<feature type="region of interest" description="Disordered" evidence="8">
    <location>
        <begin position="440"/>
        <end position="535"/>
    </location>
</feature>
<dbReference type="Gene3D" id="6.10.140.340">
    <property type="match status" value="1"/>
</dbReference>
<feature type="domain" description="OCEL" evidence="9">
    <location>
        <begin position="538"/>
        <end position="646"/>
    </location>
</feature>
<proteinExistence type="inferred from homology"/>
<dbReference type="InterPro" id="IPR010844">
    <property type="entry name" value="Occludin_ELL"/>
</dbReference>
<evidence type="ECO:0000313" key="10">
    <source>
        <dbReference type="Proteomes" id="UP000694941"/>
    </source>
</evidence>
<sequence>MAALVEGQQYGLFSQGSYSNSNSLIFVKLTDSALKSIEDYLKNKGSSLQKPTVQFEANHGVIHIPVSSKDSHSFGFTVSNTEADNPQGSFECIQQKKSRSLESLGSMLHKMQIHATEDSYEKTKHKMAFAEQQNKKNCTKVIKAAGPGVGRRVKVKRPLSSIPLPPPKPSSPHQFLPSAVSKQVVKPVSGLQLGGTNSSTPRPTPPPKPANSDILRKTYRERIIHLLAVRPYKKPELLTRLMKDGIKEKDKKSLSAILSQVAVLKDNSFSLVRHVWNEVQDDWPFYTPQERELMKRIPQKLKEMMLRHTDKRAPSGYEPYPGKKQRISHYQKPEVNGASPYSGFVSSAKPDSTDLTFVKADSVLNTSKKWEPTLNGQNGFSKTDGFSPKCSATENGVSSHTSTISSHLFNRQTPEPEKFTHWSAAGLASSCSKSTMQAADSSHTYINRHSSPDSNSHSQTVAAPKINNFSSKLPPNGYLKHHSSPVEERMNGVRRSKVSSTTNSTDSTPSSSPDSQDSLCFKGSQSHTSSPTTTCEVPDYLTKYVEITSNDQRARYKAHFNAEYEQYQKLHSHIMNVSRRFAELEDRLGSCEKGSQEWKKTTQEIKKEYKEQKRKKYQEMKRKYQYLHEKLAHIKRLVMEYDQCHS</sequence>
<evidence type="ECO:0000256" key="1">
    <source>
        <dbReference type="ARBA" id="ARBA00004123"/>
    </source>
</evidence>
<keyword evidence="7" id="KW-0175">Coiled coil</keyword>
<dbReference type="InterPro" id="IPR019464">
    <property type="entry name" value="ELL_N"/>
</dbReference>
<dbReference type="Pfam" id="PF10390">
    <property type="entry name" value="ELL"/>
    <property type="match status" value="1"/>
</dbReference>
<comment type="similarity">
    <text evidence="2 6">Belongs to the ELL/occludin family.</text>
</comment>
<dbReference type="InterPro" id="IPR031176">
    <property type="entry name" value="ELL/occludin"/>
</dbReference>
<dbReference type="RefSeq" id="XP_013781597.1">
    <property type="nucleotide sequence ID" value="XM_013926143.2"/>
</dbReference>
<evidence type="ECO:0000259" key="9">
    <source>
        <dbReference type="PROSITE" id="PS51980"/>
    </source>
</evidence>
<evidence type="ECO:0000256" key="7">
    <source>
        <dbReference type="SAM" id="Coils"/>
    </source>
</evidence>
<feature type="coiled-coil region" evidence="7">
    <location>
        <begin position="595"/>
        <end position="630"/>
    </location>
</feature>
<feature type="region of interest" description="Disordered" evidence="8">
    <location>
        <begin position="190"/>
        <end position="213"/>
    </location>
</feature>
<feature type="region of interest" description="Disordered" evidence="8">
    <location>
        <begin position="160"/>
        <end position="179"/>
    </location>
</feature>
<dbReference type="PANTHER" id="PTHR23288">
    <property type="entry name" value="OCCLUDIN AND RNA POLYMERASE II ELONGATION FACTOR ELL"/>
    <property type="match status" value="1"/>
</dbReference>
<dbReference type="Pfam" id="PF07303">
    <property type="entry name" value="Occludin_ELL"/>
    <property type="match status" value="1"/>
</dbReference>
<evidence type="ECO:0000256" key="4">
    <source>
        <dbReference type="ARBA" id="ARBA00023163"/>
    </source>
</evidence>
<protein>
    <submittedName>
        <fullName evidence="11">RNA polymerase II elongation factor ELL-like</fullName>
    </submittedName>
</protein>
<evidence type="ECO:0000256" key="5">
    <source>
        <dbReference type="ARBA" id="ARBA00023242"/>
    </source>
</evidence>
<dbReference type="SUPFAM" id="SSF46785">
    <property type="entry name" value="Winged helix' DNA-binding domain"/>
    <property type="match status" value="1"/>
</dbReference>
<dbReference type="InterPro" id="IPR036390">
    <property type="entry name" value="WH_DNA-bd_sf"/>
</dbReference>
<gene>
    <name evidence="11" type="primary">LOC106465906</name>
</gene>
<feature type="compositionally biased region" description="Low complexity" evidence="8">
    <location>
        <begin position="499"/>
        <end position="518"/>
    </location>
</feature>
<reference evidence="11" key="1">
    <citation type="submission" date="2025-08" db="UniProtKB">
        <authorList>
            <consortium name="RefSeq"/>
        </authorList>
    </citation>
    <scope>IDENTIFICATION</scope>
    <source>
        <tissue evidence="11">Muscle</tissue>
    </source>
</reference>
<dbReference type="Gene3D" id="1.10.10.2670">
    <property type="entry name" value="E3 ubiquitin-protein ligase"/>
    <property type="match status" value="1"/>
</dbReference>
<evidence type="ECO:0000256" key="6">
    <source>
        <dbReference type="PROSITE-ProRule" id="PRU01324"/>
    </source>
</evidence>
<keyword evidence="5" id="KW-0539">Nucleus</keyword>
<dbReference type="PROSITE" id="PS51980">
    <property type="entry name" value="OCEL"/>
    <property type="match status" value="1"/>
</dbReference>
<name>A0ABM1BGL9_LIMPO</name>
<evidence type="ECO:0000256" key="2">
    <source>
        <dbReference type="ARBA" id="ARBA00009171"/>
    </source>
</evidence>
<keyword evidence="10" id="KW-1185">Reference proteome</keyword>
<evidence type="ECO:0000256" key="3">
    <source>
        <dbReference type="ARBA" id="ARBA00023015"/>
    </source>
</evidence>
<keyword evidence="3" id="KW-0805">Transcription regulation</keyword>
<feature type="compositionally biased region" description="Polar residues" evidence="8">
    <location>
        <begin position="440"/>
        <end position="473"/>
    </location>
</feature>
<evidence type="ECO:0000256" key="8">
    <source>
        <dbReference type="SAM" id="MobiDB-lite"/>
    </source>
</evidence>
<dbReference type="PANTHER" id="PTHR23288:SF17">
    <property type="entry name" value="RNA POLYMERASE II ELONGATION FACTOR ELL"/>
    <property type="match status" value="1"/>
</dbReference>
<feature type="compositionally biased region" description="Polar residues" evidence="8">
    <location>
        <begin position="523"/>
        <end position="535"/>
    </location>
</feature>
<dbReference type="SUPFAM" id="SSF144292">
    <property type="entry name" value="occludin/ELL-like"/>
    <property type="match status" value="1"/>
</dbReference>
<organism evidence="10 11">
    <name type="scientific">Limulus polyphemus</name>
    <name type="common">Atlantic horseshoe crab</name>
    <dbReference type="NCBI Taxonomy" id="6850"/>
    <lineage>
        <taxon>Eukaryota</taxon>
        <taxon>Metazoa</taxon>
        <taxon>Ecdysozoa</taxon>
        <taxon>Arthropoda</taxon>
        <taxon>Chelicerata</taxon>
        <taxon>Merostomata</taxon>
        <taxon>Xiphosura</taxon>
        <taxon>Limulidae</taxon>
        <taxon>Limulus</taxon>
    </lineage>
</organism>
<dbReference type="GeneID" id="106465906"/>
<comment type="subcellular location">
    <subcellularLocation>
        <location evidence="1">Nucleus</location>
    </subcellularLocation>
</comment>
<dbReference type="InterPro" id="IPR042065">
    <property type="entry name" value="E3_ELL-like"/>
</dbReference>
<dbReference type="Proteomes" id="UP000694941">
    <property type="component" value="Unplaced"/>
</dbReference>
<evidence type="ECO:0000313" key="11">
    <source>
        <dbReference type="RefSeq" id="XP_013781597.1"/>
    </source>
</evidence>
<keyword evidence="4" id="KW-0804">Transcription</keyword>
<accession>A0ABM1BGL9</accession>